<sequence length="186" mass="20266">MNKKNALTVVVFLGIIQCSMVFFSSTLARAEMVKFDEIDNINVEGLLVISTCDVLTGDGNYIVDFSDINVNDIYANKQNLTKEFTIIAKNCEPGSNLRITFTGEENDNLPGFIKVNGEAKGIGIGLSVNGVPVKINNHAKYLGEINDNQVLFKNGAYIQGEPNAIKEKDIVAGDFTATANFTLSYD</sequence>
<dbReference type="PANTHER" id="PTHR33420:SF9">
    <property type="entry name" value="MINOR FIMBRIAL SUBUNIT"/>
    <property type="match status" value="1"/>
</dbReference>
<dbReference type="Proteomes" id="UP000006690">
    <property type="component" value="Chromosome"/>
</dbReference>
<gene>
    <name evidence="2" type="ordered locus">PAJ_0414</name>
</gene>
<dbReference type="InterPro" id="IPR008966">
    <property type="entry name" value="Adhesion_dom_sf"/>
</dbReference>
<dbReference type="RefSeq" id="WP_014593143.1">
    <property type="nucleotide sequence ID" value="NC_017531.2"/>
</dbReference>
<dbReference type="GO" id="GO:0043709">
    <property type="term" value="P:cell adhesion involved in single-species biofilm formation"/>
    <property type="evidence" value="ECO:0007669"/>
    <property type="project" value="TreeGrafter"/>
</dbReference>
<dbReference type="InterPro" id="IPR000259">
    <property type="entry name" value="Adhesion_dom_fimbrial"/>
</dbReference>
<dbReference type="eggNOG" id="COG3539">
    <property type="taxonomic scope" value="Bacteria"/>
</dbReference>
<dbReference type="Gene3D" id="2.60.40.1090">
    <property type="entry name" value="Fimbrial-type adhesion domain"/>
    <property type="match status" value="1"/>
</dbReference>
<dbReference type="InterPro" id="IPR050263">
    <property type="entry name" value="Bact_Fimbrial_Adh_Pro"/>
</dbReference>
<evidence type="ECO:0000313" key="2">
    <source>
        <dbReference type="EMBL" id="BAK10494.1"/>
    </source>
</evidence>
<dbReference type="SUPFAM" id="SSF49401">
    <property type="entry name" value="Bacterial adhesins"/>
    <property type="match status" value="1"/>
</dbReference>
<accession>A0A0H3KTZ7</accession>
<dbReference type="HOGENOM" id="CLU_088965_3_3_6"/>
<dbReference type="AlphaFoldDB" id="A0A0H3KTZ7"/>
<proteinExistence type="predicted"/>
<evidence type="ECO:0000259" key="1">
    <source>
        <dbReference type="Pfam" id="PF00419"/>
    </source>
</evidence>
<dbReference type="KEGG" id="paj:PAJ_0414"/>
<dbReference type="EMBL" id="AP012032">
    <property type="protein sequence ID" value="BAK10494.1"/>
    <property type="molecule type" value="Genomic_DNA"/>
</dbReference>
<dbReference type="PANTHER" id="PTHR33420">
    <property type="entry name" value="FIMBRIAL SUBUNIT ELFA-RELATED"/>
    <property type="match status" value="1"/>
</dbReference>
<dbReference type="PATRIC" id="fig|932677.3.peg.475"/>
<name>A0A0H3KTZ7_PANAA</name>
<dbReference type="Pfam" id="PF00419">
    <property type="entry name" value="Fimbrial"/>
    <property type="match status" value="1"/>
</dbReference>
<dbReference type="GO" id="GO:0009289">
    <property type="term" value="C:pilus"/>
    <property type="evidence" value="ECO:0007669"/>
    <property type="project" value="InterPro"/>
</dbReference>
<reference evidence="3" key="1">
    <citation type="journal article" date="2012" name="Appl. Microbiol. Biotechnol.">
        <title>The complete genome sequence of Pantoea ananatis AJ13355, an organism with great biotechnological potential.</title>
        <authorList>
            <person name="Hara Y."/>
            <person name="Kadotani N."/>
            <person name="Izui H."/>
            <person name="Katashkina J.I."/>
            <person name="Kuvaeva T.M."/>
            <person name="Andreeva I.G."/>
            <person name="Golubeva L.I."/>
            <person name="Malko D.B."/>
            <person name="Makeev V.J."/>
            <person name="Mashko S.V."/>
            <person name="Kozlov Y.I."/>
        </authorList>
    </citation>
    <scope>NUCLEOTIDE SEQUENCE [LARGE SCALE GENOMIC DNA]</scope>
    <source>
        <strain evidence="3">AJ13355</strain>
    </source>
</reference>
<evidence type="ECO:0000313" key="3">
    <source>
        <dbReference type="Proteomes" id="UP000006690"/>
    </source>
</evidence>
<protein>
    <submittedName>
        <fullName evidence="2">Fimbrial protein</fullName>
    </submittedName>
</protein>
<dbReference type="OrthoDB" id="6462343at2"/>
<dbReference type="InterPro" id="IPR036937">
    <property type="entry name" value="Adhesion_dom_fimbrial_sf"/>
</dbReference>
<feature type="domain" description="Fimbrial-type adhesion" evidence="1">
    <location>
        <begin position="44"/>
        <end position="186"/>
    </location>
</feature>
<organism evidence="2 3">
    <name type="scientific">Pantoea ananatis (strain AJ13355)</name>
    <dbReference type="NCBI Taxonomy" id="932677"/>
    <lineage>
        <taxon>Bacteria</taxon>
        <taxon>Pseudomonadati</taxon>
        <taxon>Pseudomonadota</taxon>
        <taxon>Gammaproteobacteria</taxon>
        <taxon>Enterobacterales</taxon>
        <taxon>Erwiniaceae</taxon>
        <taxon>Pantoea</taxon>
    </lineage>
</organism>